<feature type="compositionally biased region" description="Polar residues" evidence="1">
    <location>
        <begin position="285"/>
        <end position="303"/>
    </location>
</feature>
<gene>
    <name evidence="3" type="ORF">BDEG_26933</name>
</gene>
<accession>A0A177WU04</accession>
<feature type="region of interest" description="Disordered" evidence="1">
    <location>
        <begin position="392"/>
        <end position="478"/>
    </location>
</feature>
<sequence>MLSKRALNGCCYTSTINPPVVGNPEFSINVTVISADILGIAPAPVVTINFPWEFEIAQLPLSAVDSVFCQPPTYVENAQINCTTSSTSMFSAVLGITTTGVPTNPLSVFLKPNGAPDLIEECVFAVSCTPSIPPGKTPPLTLPPTTNSTDSTRGSTNNTDSSPLAKSPYLRTDQISTIIFSTIGSILFVALIIMMCCWRKHRRREQESEALYRKGVLSLSNNRTSTTVELTTAEQLMAAQIAERLARQYGGDQNAPIINVSQATLLREGRSIAPQPESRDLSELANYQSTRPKSLDSKSSTPYSEKFPPPIRHSVIQFGDLLDQFQMPQGREMPRPSVSSAGGSVFDMRRMSLISNKAKDADGAKIKTAHYSMAADSVRTIAPVMETPDWTGASNSDDIPPMPNEIKAQKSQTSTMVPAKSIDSQLAESTSDSSDTHILSNMIESPESNAWKHKSNSTASPPTNGHAGPSGIVITMPHSSHDESLDAFSGSFYADDDVDTPLSTPLLSRAHNRT</sequence>
<dbReference type="EMBL" id="DS022310">
    <property type="protein sequence ID" value="OAJ43588.1"/>
    <property type="molecule type" value="Genomic_DNA"/>
</dbReference>
<feature type="region of interest" description="Disordered" evidence="1">
    <location>
        <begin position="272"/>
        <end position="310"/>
    </location>
</feature>
<feature type="compositionally biased region" description="Low complexity" evidence="1">
    <location>
        <begin position="143"/>
        <end position="152"/>
    </location>
</feature>
<protein>
    <submittedName>
        <fullName evidence="3">Uncharacterized protein</fullName>
    </submittedName>
</protein>
<organism evidence="3 4">
    <name type="scientific">Batrachochytrium dendrobatidis (strain JEL423)</name>
    <dbReference type="NCBI Taxonomy" id="403673"/>
    <lineage>
        <taxon>Eukaryota</taxon>
        <taxon>Fungi</taxon>
        <taxon>Fungi incertae sedis</taxon>
        <taxon>Chytridiomycota</taxon>
        <taxon>Chytridiomycota incertae sedis</taxon>
        <taxon>Chytridiomycetes</taxon>
        <taxon>Rhizophydiales</taxon>
        <taxon>Rhizophydiales incertae sedis</taxon>
        <taxon>Batrachochytrium</taxon>
    </lineage>
</organism>
<feature type="region of interest" description="Disordered" evidence="1">
    <location>
        <begin position="495"/>
        <end position="514"/>
    </location>
</feature>
<feature type="transmembrane region" description="Helical" evidence="2">
    <location>
        <begin position="178"/>
        <end position="198"/>
    </location>
</feature>
<keyword evidence="2" id="KW-0472">Membrane</keyword>
<dbReference type="OrthoDB" id="10526782at2759"/>
<keyword evidence="2" id="KW-1133">Transmembrane helix</keyword>
<name>A0A177WU04_BATDL</name>
<reference evidence="3 4" key="2">
    <citation type="submission" date="2016-05" db="EMBL/GenBank/DDBJ databases">
        <title>Lineage-specific infection strategies underlie the spectrum of fungal disease in amphibians.</title>
        <authorList>
            <person name="Cuomo C.A."/>
            <person name="Farrer R.A."/>
            <person name="James T."/>
            <person name="Longcore J."/>
            <person name="Birren B."/>
        </authorList>
    </citation>
    <scope>NUCLEOTIDE SEQUENCE [LARGE SCALE GENOMIC DNA]</scope>
    <source>
        <strain evidence="3 4">JEL423</strain>
    </source>
</reference>
<evidence type="ECO:0000313" key="4">
    <source>
        <dbReference type="Proteomes" id="UP000077115"/>
    </source>
</evidence>
<evidence type="ECO:0000313" key="3">
    <source>
        <dbReference type="EMBL" id="OAJ43588.1"/>
    </source>
</evidence>
<feature type="compositionally biased region" description="Polar residues" evidence="1">
    <location>
        <begin position="409"/>
        <end position="448"/>
    </location>
</feature>
<dbReference type="AlphaFoldDB" id="A0A177WU04"/>
<reference evidence="3 4" key="1">
    <citation type="submission" date="2006-10" db="EMBL/GenBank/DDBJ databases">
        <title>The Genome Sequence of Batrachochytrium dendrobatidis JEL423.</title>
        <authorList>
            <consortium name="The Broad Institute Genome Sequencing Platform"/>
            <person name="Birren B."/>
            <person name="Lander E."/>
            <person name="Galagan J."/>
            <person name="Cuomo C."/>
            <person name="Devon K."/>
            <person name="Jaffe D."/>
            <person name="Butler J."/>
            <person name="Alvarez P."/>
            <person name="Gnerre S."/>
            <person name="Grabherr M."/>
            <person name="Kleber M."/>
            <person name="Mauceli E."/>
            <person name="Brockman W."/>
            <person name="Young S."/>
            <person name="LaButti K."/>
            <person name="Sykes S."/>
            <person name="DeCaprio D."/>
            <person name="Crawford M."/>
            <person name="Koehrsen M."/>
            <person name="Engels R."/>
            <person name="Montgomery P."/>
            <person name="Pearson M."/>
            <person name="Howarth C."/>
            <person name="Larson L."/>
            <person name="White J."/>
            <person name="O'Leary S."/>
            <person name="Kodira C."/>
            <person name="Zeng Q."/>
            <person name="Yandava C."/>
            <person name="Alvarado L."/>
            <person name="Longcore J."/>
            <person name="James T."/>
        </authorList>
    </citation>
    <scope>NUCLEOTIDE SEQUENCE [LARGE SCALE GENOMIC DNA]</scope>
    <source>
        <strain evidence="3 4">JEL423</strain>
    </source>
</reference>
<dbReference type="Proteomes" id="UP000077115">
    <property type="component" value="Unassembled WGS sequence"/>
</dbReference>
<evidence type="ECO:0000256" key="2">
    <source>
        <dbReference type="SAM" id="Phobius"/>
    </source>
</evidence>
<proteinExistence type="predicted"/>
<evidence type="ECO:0000256" key="1">
    <source>
        <dbReference type="SAM" id="MobiDB-lite"/>
    </source>
</evidence>
<dbReference type="VEuPathDB" id="FungiDB:BDEG_26933"/>
<feature type="region of interest" description="Disordered" evidence="1">
    <location>
        <begin position="135"/>
        <end position="166"/>
    </location>
</feature>
<feature type="compositionally biased region" description="Polar residues" evidence="1">
    <location>
        <begin position="153"/>
        <end position="164"/>
    </location>
</feature>
<keyword evidence="2" id="KW-0812">Transmembrane</keyword>